<dbReference type="Pfam" id="PF14308">
    <property type="entry name" value="DnaJ-X"/>
    <property type="match status" value="1"/>
</dbReference>
<dbReference type="PROSITE" id="PS00636">
    <property type="entry name" value="DNAJ_1"/>
    <property type="match status" value="1"/>
</dbReference>
<gene>
    <name evidence="3" type="ORF">SeLEV6574_g04247</name>
</gene>
<dbReference type="PRINTS" id="PR00625">
    <property type="entry name" value="JDOMAIN"/>
</dbReference>
<dbReference type="VEuPathDB" id="FungiDB:SeMB42_g07552"/>
<protein>
    <recommendedName>
        <fullName evidence="2">J domain-containing protein</fullName>
    </recommendedName>
</protein>
<evidence type="ECO:0000256" key="1">
    <source>
        <dbReference type="SAM" id="MobiDB-lite"/>
    </source>
</evidence>
<feature type="compositionally biased region" description="Acidic residues" evidence="1">
    <location>
        <begin position="424"/>
        <end position="433"/>
    </location>
</feature>
<dbReference type="EMBL" id="QEAM01000165">
    <property type="protein sequence ID" value="TPX44870.1"/>
    <property type="molecule type" value="Genomic_DNA"/>
</dbReference>
<feature type="compositionally biased region" description="Polar residues" evidence="1">
    <location>
        <begin position="68"/>
        <end position="95"/>
    </location>
</feature>
<dbReference type="Pfam" id="PF00226">
    <property type="entry name" value="DnaJ"/>
    <property type="match status" value="1"/>
</dbReference>
<dbReference type="InterPro" id="IPR018253">
    <property type="entry name" value="DnaJ_domain_CS"/>
</dbReference>
<comment type="caution">
    <text evidence="3">The sequence shown here is derived from an EMBL/GenBank/DDBJ whole genome shotgun (WGS) entry which is preliminary data.</text>
</comment>
<name>A0A507D0Z6_9FUNG</name>
<dbReference type="PANTHER" id="PTHR44924:SF1">
    <property type="entry name" value="DNAJ SUBFAMILY A MEMBER 2"/>
    <property type="match status" value="1"/>
</dbReference>
<dbReference type="SMART" id="SM00271">
    <property type="entry name" value="DnaJ"/>
    <property type="match status" value="1"/>
</dbReference>
<feature type="region of interest" description="Disordered" evidence="1">
    <location>
        <begin position="400"/>
        <end position="433"/>
    </location>
</feature>
<feature type="domain" description="J" evidence="2">
    <location>
        <begin position="113"/>
        <end position="178"/>
    </location>
</feature>
<dbReference type="OrthoDB" id="552049at2759"/>
<evidence type="ECO:0000313" key="4">
    <source>
        <dbReference type="Proteomes" id="UP000320475"/>
    </source>
</evidence>
<feature type="compositionally biased region" description="Basic and acidic residues" evidence="1">
    <location>
        <begin position="400"/>
        <end position="410"/>
    </location>
</feature>
<dbReference type="Proteomes" id="UP000320475">
    <property type="component" value="Unassembled WGS sequence"/>
</dbReference>
<dbReference type="PANTHER" id="PTHR44924">
    <property type="entry name" value="DNAJ SUBFAMILY A MEMBER 2"/>
    <property type="match status" value="1"/>
</dbReference>
<proteinExistence type="predicted"/>
<dbReference type="PROSITE" id="PS50076">
    <property type="entry name" value="DNAJ_2"/>
    <property type="match status" value="1"/>
</dbReference>
<dbReference type="InterPro" id="IPR036869">
    <property type="entry name" value="J_dom_sf"/>
</dbReference>
<dbReference type="Gene3D" id="1.10.287.110">
    <property type="entry name" value="DnaJ domain"/>
    <property type="match status" value="1"/>
</dbReference>
<accession>A0A507D0Z6</accession>
<feature type="region of interest" description="Disordered" evidence="1">
    <location>
        <begin position="66"/>
        <end position="102"/>
    </location>
</feature>
<reference evidence="3 4" key="1">
    <citation type="journal article" date="2019" name="Sci. Rep.">
        <title>Comparative genomics of chytrid fungi reveal insights into the obligate biotrophic and pathogenic lifestyle of Synchytrium endobioticum.</title>
        <authorList>
            <person name="van de Vossenberg B.T.L.H."/>
            <person name="Warris S."/>
            <person name="Nguyen H.D.T."/>
            <person name="van Gent-Pelzer M.P.E."/>
            <person name="Joly D.L."/>
            <person name="van de Geest H.C."/>
            <person name="Bonants P.J.M."/>
            <person name="Smith D.S."/>
            <person name="Levesque C.A."/>
            <person name="van der Lee T.A.J."/>
        </authorList>
    </citation>
    <scope>NUCLEOTIDE SEQUENCE [LARGE SCALE GENOMIC DNA]</scope>
    <source>
        <strain evidence="3 4">LEV6574</strain>
    </source>
</reference>
<sequence length="520" mass="57712">MTSSIRVKVQSSQPKLYGIYTCELCKAQMEFPLSSPATSSIIYEVSCWKCSVINEVGSTMVKIKDTDTASNTNNPQSANTSSSRDNTKKTTTNAKSFGFTGKTGTDDNPVELEYYNILGVDAKATPAQIKKAYYQMAMKAHPDKNRNDPEADEKFKKVSQAYQVLFDPQRRSHYNQYGKAAPGAEAVFVDPEEFFKQQFGGDKFVEIIGEISIAKDFKEAMGMMSQQGGENGTVKQTDPNMSSMLQGGGLSLEERTTIREARVNRLVFNLLEKLSLYTDAWPLPGAVNGEVPIGASESQLAQEALDTFRAICFLEAETLKTESYGVELLNAIGYVYAAKADQWLSRLDTEEGHLFKKVWGFGNRLTSFAAEKSHILKETVGTFRTALDLQSSFAKLQDMEKKKEERKTTRTVEGSMSDDSQIQNDDEDDDGLTLDERDLKSKLEYEAATKGLETLWRGSKLEVEAVLREVCDRVLGDENVSSTMRRRRAEGLKALGKVFKSAKKEDAESVRSNIGLGGTT</sequence>
<dbReference type="InterPro" id="IPR026894">
    <property type="entry name" value="DnaJ_X"/>
</dbReference>
<dbReference type="AlphaFoldDB" id="A0A507D0Z6"/>
<evidence type="ECO:0000313" key="3">
    <source>
        <dbReference type="EMBL" id="TPX44870.1"/>
    </source>
</evidence>
<evidence type="ECO:0000259" key="2">
    <source>
        <dbReference type="PROSITE" id="PS50076"/>
    </source>
</evidence>
<organism evidence="3 4">
    <name type="scientific">Synchytrium endobioticum</name>
    <dbReference type="NCBI Taxonomy" id="286115"/>
    <lineage>
        <taxon>Eukaryota</taxon>
        <taxon>Fungi</taxon>
        <taxon>Fungi incertae sedis</taxon>
        <taxon>Chytridiomycota</taxon>
        <taxon>Chytridiomycota incertae sedis</taxon>
        <taxon>Chytridiomycetes</taxon>
        <taxon>Synchytriales</taxon>
        <taxon>Synchytriaceae</taxon>
        <taxon>Synchytrium</taxon>
    </lineage>
</organism>
<dbReference type="CDD" id="cd06257">
    <property type="entry name" value="DnaJ"/>
    <property type="match status" value="1"/>
</dbReference>
<dbReference type="InterPro" id="IPR001623">
    <property type="entry name" value="DnaJ_domain"/>
</dbReference>
<dbReference type="SUPFAM" id="SSF46565">
    <property type="entry name" value="Chaperone J-domain"/>
    <property type="match status" value="1"/>
</dbReference>